<evidence type="ECO:0000256" key="6">
    <source>
        <dbReference type="PROSITE-ProRule" id="PRU10007"/>
    </source>
</evidence>
<gene>
    <name evidence="9" type="ORF">ECRASSUSDP1_LOCUS7762</name>
</gene>
<dbReference type="PROSITE" id="PS00687">
    <property type="entry name" value="ALDEHYDE_DEHYDR_GLU"/>
    <property type="match status" value="1"/>
</dbReference>
<evidence type="ECO:0000256" key="3">
    <source>
        <dbReference type="ARBA" id="ARBA00023002"/>
    </source>
</evidence>
<dbReference type="Gene3D" id="3.40.309.10">
    <property type="entry name" value="Aldehyde Dehydrogenase, Chain A, domain 2"/>
    <property type="match status" value="1"/>
</dbReference>
<dbReference type="PANTHER" id="PTHR43521">
    <property type="entry name" value="ALPHA-AMINOADIPIC SEMIALDEHYDE DEHYDROGENASE"/>
    <property type="match status" value="1"/>
</dbReference>
<dbReference type="AlphaFoldDB" id="A0AAD1X7Y1"/>
<dbReference type="InterPro" id="IPR016162">
    <property type="entry name" value="Ald_DH_N"/>
</dbReference>
<name>A0AAD1X7Y1_EUPCR</name>
<comment type="similarity">
    <text evidence="1 7">Belongs to the aldehyde dehydrogenase family.</text>
</comment>
<feature type="domain" description="Aldehyde dehydrogenase" evidence="8">
    <location>
        <begin position="32"/>
        <end position="490"/>
    </location>
</feature>
<evidence type="ECO:0000259" key="8">
    <source>
        <dbReference type="Pfam" id="PF00171"/>
    </source>
</evidence>
<dbReference type="Pfam" id="PF00171">
    <property type="entry name" value="Aldedh"/>
    <property type="match status" value="1"/>
</dbReference>
<dbReference type="Proteomes" id="UP001295684">
    <property type="component" value="Unassembled WGS sequence"/>
</dbReference>
<dbReference type="Gene3D" id="3.40.605.10">
    <property type="entry name" value="Aldehyde Dehydrogenase, Chain A, domain 1"/>
    <property type="match status" value="1"/>
</dbReference>
<dbReference type="PANTHER" id="PTHR43521:SF1">
    <property type="entry name" value="ALPHA-AMINOADIPIC SEMIALDEHYDE DEHYDROGENASE"/>
    <property type="match status" value="1"/>
</dbReference>
<evidence type="ECO:0000256" key="7">
    <source>
        <dbReference type="RuleBase" id="RU003345"/>
    </source>
</evidence>
<reference evidence="9" key="1">
    <citation type="submission" date="2023-07" db="EMBL/GenBank/DDBJ databases">
        <authorList>
            <consortium name="AG Swart"/>
            <person name="Singh M."/>
            <person name="Singh A."/>
            <person name="Seah K."/>
            <person name="Emmerich C."/>
        </authorList>
    </citation>
    <scope>NUCLEOTIDE SEQUENCE</scope>
    <source>
        <strain evidence="9">DP1</strain>
    </source>
</reference>
<sequence length="510" mass="55199">MESLNFDKYPFLAELGLEKESLGCYTNGEWKSGEETVNSVSPHDNSITATAKLATADHYEECIKSMEEEKAAWMMLPAPARGEIVRQIGEKIREKKDALGSLIALEMGKIKAEGDGEVQEVIDICDFACGLSRSLEGKVLPSERPGHMMLECWNPLGIVGVITAFNFPCAVFGWNACIGLVCGDLMLWKGSETTPLVSIATAKIFADVLKENGFNSVVSLCQGTGKEVGELMTNDKRVPLVSFTGSTRVGRIVGNTVSKRFGKTILELGGNNAVIILDDANVDMALKACAFSAVGTCGQRCTSLRRIYLQDNIYDDFVEKLVKSYSTVKIGDPLDNDTLVGPLHNKAGVEIYKNAIEEIKNQGGKILTGGNVIEGDGNYVEPTIVEIDKDSEIVQTETFAPILYVFKIKDVDEAIKYNNDVPQGLSSSLFTNDLKNYFKWIGPLGSDCGLVNCNIGSSGAEIGGAFGGEKETGGGRESGSDAWKQYMRRSTCTVNFSTSLPLAQGIKFDV</sequence>
<keyword evidence="10" id="KW-1185">Reference proteome</keyword>
<dbReference type="InterPro" id="IPR029510">
    <property type="entry name" value="Ald_DH_CS_GLU"/>
</dbReference>
<evidence type="ECO:0000256" key="1">
    <source>
        <dbReference type="ARBA" id="ARBA00009986"/>
    </source>
</evidence>
<dbReference type="InterPro" id="IPR015590">
    <property type="entry name" value="Aldehyde_DH_dom"/>
</dbReference>
<proteinExistence type="inferred from homology"/>
<dbReference type="FunFam" id="3.40.309.10:FF:000018">
    <property type="entry name" value="Alpha-aminoadipic semialdehyde dehydrogenase"/>
    <property type="match status" value="1"/>
</dbReference>
<dbReference type="EMBL" id="CAMPGE010007574">
    <property type="protein sequence ID" value="CAI2366489.1"/>
    <property type="molecule type" value="Genomic_DNA"/>
</dbReference>
<evidence type="ECO:0000256" key="2">
    <source>
        <dbReference type="ARBA" id="ARBA00011881"/>
    </source>
</evidence>
<comment type="caution">
    <text evidence="9">The sequence shown here is derived from an EMBL/GenBank/DDBJ whole genome shotgun (WGS) entry which is preliminary data.</text>
</comment>
<dbReference type="InterPro" id="IPR016161">
    <property type="entry name" value="Ald_DH/histidinol_DH"/>
</dbReference>
<protein>
    <recommendedName>
        <fullName evidence="5">aldehyde dehydrogenase (NAD(+))</fullName>
        <ecNumber evidence="5">1.2.1.3</ecNumber>
    </recommendedName>
</protein>
<evidence type="ECO:0000256" key="4">
    <source>
        <dbReference type="ARBA" id="ARBA00023027"/>
    </source>
</evidence>
<dbReference type="InterPro" id="IPR044638">
    <property type="entry name" value="ALDH7A1-like"/>
</dbReference>
<dbReference type="SUPFAM" id="SSF53720">
    <property type="entry name" value="ALDH-like"/>
    <property type="match status" value="1"/>
</dbReference>
<comment type="subunit">
    <text evidence="2">Homotetramer.</text>
</comment>
<evidence type="ECO:0000313" key="10">
    <source>
        <dbReference type="Proteomes" id="UP001295684"/>
    </source>
</evidence>
<keyword evidence="4" id="KW-0520">NAD</keyword>
<evidence type="ECO:0000256" key="5">
    <source>
        <dbReference type="ARBA" id="ARBA00024226"/>
    </source>
</evidence>
<dbReference type="CDD" id="cd07130">
    <property type="entry name" value="ALDH_F7_AASADH"/>
    <property type="match status" value="1"/>
</dbReference>
<accession>A0AAD1X7Y1</accession>
<feature type="active site" evidence="6">
    <location>
        <position position="267"/>
    </location>
</feature>
<organism evidence="9 10">
    <name type="scientific">Euplotes crassus</name>
    <dbReference type="NCBI Taxonomy" id="5936"/>
    <lineage>
        <taxon>Eukaryota</taxon>
        <taxon>Sar</taxon>
        <taxon>Alveolata</taxon>
        <taxon>Ciliophora</taxon>
        <taxon>Intramacronucleata</taxon>
        <taxon>Spirotrichea</taxon>
        <taxon>Hypotrichia</taxon>
        <taxon>Euplotida</taxon>
        <taxon>Euplotidae</taxon>
        <taxon>Moneuplotes</taxon>
    </lineage>
</organism>
<dbReference type="GO" id="GO:0004029">
    <property type="term" value="F:aldehyde dehydrogenase (NAD+) activity"/>
    <property type="evidence" value="ECO:0007669"/>
    <property type="project" value="UniProtKB-EC"/>
</dbReference>
<dbReference type="EC" id="1.2.1.3" evidence="5"/>
<keyword evidence="3 7" id="KW-0560">Oxidoreductase</keyword>
<evidence type="ECO:0000313" key="9">
    <source>
        <dbReference type="EMBL" id="CAI2366489.1"/>
    </source>
</evidence>
<dbReference type="InterPro" id="IPR016163">
    <property type="entry name" value="Ald_DH_C"/>
</dbReference>